<accession>A0A8S3Z6Y7</accession>
<evidence type="ECO:0000256" key="6">
    <source>
        <dbReference type="ARBA" id="ARBA00023145"/>
    </source>
</evidence>
<dbReference type="InterPro" id="IPR002138">
    <property type="entry name" value="Pept_C14_p10"/>
</dbReference>
<dbReference type="PRINTS" id="PR00376">
    <property type="entry name" value="IL1BCENZYME"/>
</dbReference>
<comment type="similarity">
    <text evidence="1 7">Belongs to the peptidase C14A family.</text>
</comment>
<evidence type="ECO:0000313" key="11">
    <source>
        <dbReference type="EMBL" id="CAG5125257.1"/>
    </source>
</evidence>
<dbReference type="PROSITE" id="PS50207">
    <property type="entry name" value="CASPASE_P10"/>
    <property type="match status" value="1"/>
</dbReference>
<dbReference type="PANTHER" id="PTHR10454:SF232">
    <property type="entry name" value="AT03047P-RELATED"/>
    <property type="match status" value="1"/>
</dbReference>
<proteinExistence type="inferred from homology"/>
<dbReference type="PROSITE" id="PS01121">
    <property type="entry name" value="CASPASE_HIS"/>
    <property type="match status" value="1"/>
</dbReference>
<dbReference type="OrthoDB" id="6116485at2759"/>
<dbReference type="SUPFAM" id="SSF52129">
    <property type="entry name" value="Caspase-like"/>
    <property type="match status" value="1"/>
</dbReference>
<keyword evidence="3" id="KW-0053">Apoptosis</keyword>
<dbReference type="InterPro" id="IPR033139">
    <property type="entry name" value="Caspase_cys_AS"/>
</dbReference>
<keyword evidence="12" id="KW-1185">Reference proteome</keyword>
<keyword evidence="5" id="KW-0788">Thiol protease</keyword>
<reference evidence="11" key="1">
    <citation type="submission" date="2021-04" db="EMBL/GenBank/DDBJ databases">
        <authorList>
            <consortium name="Molecular Ecology Group"/>
        </authorList>
    </citation>
    <scope>NUCLEOTIDE SEQUENCE</scope>
</reference>
<comment type="caution">
    <text evidence="11">The sequence shown here is derived from an EMBL/GenBank/DDBJ whole genome shotgun (WGS) entry which is preliminary data.</text>
</comment>
<dbReference type="GO" id="GO:0006508">
    <property type="term" value="P:proteolysis"/>
    <property type="evidence" value="ECO:0007669"/>
    <property type="project" value="UniProtKB-KW"/>
</dbReference>
<name>A0A8S3Z6Y7_9EUPU</name>
<dbReference type="Gene3D" id="3.40.50.1460">
    <property type="match status" value="1"/>
</dbReference>
<dbReference type="PANTHER" id="PTHR10454">
    <property type="entry name" value="CASPASE"/>
    <property type="match status" value="1"/>
</dbReference>
<dbReference type="CDD" id="cd00032">
    <property type="entry name" value="CASc"/>
    <property type="match status" value="1"/>
</dbReference>
<dbReference type="EMBL" id="CAJHNH020002001">
    <property type="protein sequence ID" value="CAG5125257.1"/>
    <property type="molecule type" value="Genomic_DNA"/>
</dbReference>
<protein>
    <recommendedName>
        <fullName evidence="13">Caspase-3</fullName>
    </recommendedName>
</protein>
<dbReference type="GO" id="GO:0043525">
    <property type="term" value="P:positive regulation of neuron apoptotic process"/>
    <property type="evidence" value="ECO:0007669"/>
    <property type="project" value="TreeGrafter"/>
</dbReference>
<dbReference type="PROSITE" id="PS50208">
    <property type="entry name" value="CASPASE_P20"/>
    <property type="match status" value="1"/>
</dbReference>
<keyword evidence="2" id="KW-0645">Protease</keyword>
<feature type="region of interest" description="Disordered" evidence="8">
    <location>
        <begin position="1"/>
        <end position="26"/>
    </location>
</feature>
<dbReference type="GO" id="GO:0006915">
    <property type="term" value="P:apoptotic process"/>
    <property type="evidence" value="ECO:0007669"/>
    <property type="project" value="UniProtKB-KW"/>
</dbReference>
<dbReference type="InterPro" id="IPR002398">
    <property type="entry name" value="Pept_C14"/>
</dbReference>
<dbReference type="Pfam" id="PF00656">
    <property type="entry name" value="Peptidase_C14"/>
    <property type="match status" value="1"/>
</dbReference>
<sequence>DAVDARSNDAMDAGAETSARLQASAQARSSDNLSDCYKMNHEKRGMAVIINNRNFHPSTRMGERNGTDVDAEAMYRLLDVLGFEVIDKHDNKTAAQMRDILCKASKVDHTDSDCFVCVILSHGEEGHIYGTDQPIAIDELVRPFKGHNCSSLAGKPKLFFIQACRGSELDHGVTVADAAGEDDVEIRRIPTEADFLMAYSVVPGFYSWRNSAKGSWFIQALFDVFTKNWKTLDVLTMMTRVNKKVAYNFESQSSTEGWSKKKQIPCVTSMLTKDVYFKK</sequence>
<keyword evidence="6" id="KW-0865">Zymogen</keyword>
<evidence type="ECO:0000256" key="8">
    <source>
        <dbReference type="SAM" id="MobiDB-lite"/>
    </source>
</evidence>
<evidence type="ECO:0000256" key="3">
    <source>
        <dbReference type="ARBA" id="ARBA00022703"/>
    </source>
</evidence>
<evidence type="ECO:0008006" key="13">
    <source>
        <dbReference type="Google" id="ProtNLM"/>
    </source>
</evidence>
<evidence type="ECO:0000313" key="12">
    <source>
        <dbReference type="Proteomes" id="UP000678393"/>
    </source>
</evidence>
<dbReference type="InterPro" id="IPR029030">
    <property type="entry name" value="Caspase-like_dom_sf"/>
</dbReference>
<dbReference type="SMART" id="SM00115">
    <property type="entry name" value="CASc"/>
    <property type="match status" value="1"/>
</dbReference>
<dbReference type="InterPro" id="IPR016129">
    <property type="entry name" value="Caspase_his_AS"/>
</dbReference>
<organism evidence="11 12">
    <name type="scientific">Candidula unifasciata</name>
    <dbReference type="NCBI Taxonomy" id="100452"/>
    <lineage>
        <taxon>Eukaryota</taxon>
        <taxon>Metazoa</taxon>
        <taxon>Spiralia</taxon>
        <taxon>Lophotrochozoa</taxon>
        <taxon>Mollusca</taxon>
        <taxon>Gastropoda</taxon>
        <taxon>Heterobranchia</taxon>
        <taxon>Euthyneura</taxon>
        <taxon>Panpulmonata</taxon>
        <taxon>Eupulmonata</taxon>
        <taxon>Stylommatophora</taxon>
        <taxon>Helicina</taxon>
        <taxon>Helicoidea</taxon>
        <taxon>Geomitridae</taxon>
        <taxon>Candidula</taxon>
    </lineage>
</organism>
<dbReference type="InterPro" id="IPR015917">
    <property type="entry name" value="Pept_C14A"/>
</dbReference>
<dbReference type="AlphaFoldDB" id="A0A8S3Z6Y7"/>
<keyword evidence="4" id="KW-0378">Hydrolase</keyword>
<dbReference type="Proteomes" id="UP000678393">
    <property type="component" value="Unassembled WGS sequence"/>
</dbReference>
<evidence type="ECO:0000256" key="7">
    <source>
        <dbReference type="RuleBase" id="RU003971"/>
    </source>
</evidence>
<gene>
    <name evidence="11" type="ORF">CUNI_LOCUS10815</name>
</gene>
<dbReference type="GO" id="GO:0004197">
    <property type="term" value="F:cysteine-type endopeptidase activity"/>
    <property type="evidence" value="ECO:0007669"/>
    <property type="project" value="InterPro"/>
</dbReference>
<evidence type="ECO:0000256" key="4">
    <source>
        <dbReference type="ARBA" id="ARBA00022801"/>
    </source>
</evidence>
<dbReference type="PROSITE" id="PS01122">
    <property type="entry name" value="CASPASE_CYS"/>
    <property type="match status" value="1"/>
</dbReference>
<evidence type="ECO:0000256" key="2">
    <source>
        <dbReference type="ARBA" id="ARBA00022670"/>
    </source>
</evidence>
<dbReference type="InterPro" id="IPR001309">
    <property type="entry name" value="Pept_C14_p20"/>
</dbReference>
<evidence type="ECO:0000259" key="10">
    <source>
        <dbReference type="PROSITE" id="PS50208"/>
    </source>
</evidence>
<dbReference type="InterPro" id="IPR011600">
    <property type="entry name" value="Pept_C14_caspase"/>
</dbReference>
<feature type="domain" description="Caspase family p20" evidence="10">
    <location>
        <begin position="43"/>
        <end position="168"/>
    </location>
</feature>
<dbReference type="FunFam" id="3.40.50.1460:FF:000001">
    <property type="entry name" value="Caspase-3 preproprotein"/>
    <property type="match status" value="1"/>
</dbReference>
<feature type="domain" description="Caspase family p10" evidence="9">
    <location>
        <begin position="185"/>
        <end position="279"/>
    </location>
</feature>
<evidence type="ECO:0000259" key="9">
    <source>
        <dbReference type="PROSITE" id="PS50207"/>
    </source>
</evidence>
<feature type="non-terminal residue" evidence="11">
    <location>
        <position position="1"/>
    </location>
</feature>
<evidence type="ECO:0000256" key="1">
    <source>
        <dbReference type="ARBA" id="ARBA00010134"/>
    </source>
</evidence>
<evidence type="ECO:0000256" key="5">
    <source>
        <dbReference type="ARBA" id="ARBA00022807"/>
    </source>
</evidence>
<dbReference type="GO" id="GO:0005737">
    <property type="term" value="C:cytoplasm"/>
    <property type="evidence" value="ECO:0007669"/>
    <property type="project" value="TreeGrafter"/>
</dbReference>